<dbReference type="NCBIfam" id="NF003840">
    <property type="entry name" value="PRK05421.1-2"/>
    <property type="match status" value="1"/>
</dbReference>
<dbReference type="Proteomes" id="UP001529491">
    <property type="component" value="Chromosome"/>
</dbReference>
<evidence type="ECO:0000313" key="3">
    <source>
        <dbReference type="Proteomes" id="UP001529491"/>
    </source>
</evidence>
<keyword evidence="2" id="KW-0255">Endonuclease</keyword>
<dbReference type="NCBIfam" id="NF003841">
    <property type="entry name" value="PRK05421.1-3"/>
    <property type="match status" value="1"/>
</dbReference>
<dbReference type="NCBIfam" id="NF003842">
    <property type="entry name" value="PRK05421.1-4"/>
    <property type="match status" value="1"/>
</dbReference>
<reference evidence="2 3" key="1">
    <citation type="submission" date="2023-10" db="EMBL/GenBank/DDBJ databases">
        <title>Complete genome sequence of Shewanella sp. DAU334.</title>
        <authorList>
            <person name="Lee Y.-S."/>
            <person name="Jeong H.-R."/>
            <person name="Hwang E.-J."/>
            <person name="Choi Y.-L."/>
            <person name="Kim G.-D."/>
        </authorList>
    </citation>
    <scope>NUCLEOTIDE SEQUENCE [LARGE SCALE GENOMIC DNA]</scope>
    <source>
        <strain evidence="2 3">DAU334</strain>
    </source>
</reference>
<protein>
    <submittedName>
        <fullName evidence="2">Endonuclease/exonuclease/phosphatase family protein</fullName>
    </submittedName>
</protein>
<evidence type="ECO:0000313" key="2">
    <source>
        <dbReference type="EMBL" id="WOT03639.1"/>
    </source>
</evidence>
<organism evidence="2 3">
    <name type="scientific">Shewanella youngdeokensis</name>
    <dbReference type="NCBI Taxonomy" id="2999068"/>
    <lineage>
        <taxon>Bacteria</taxon>
        <taxon>Pseudomonadati</taxon>
        <taxon>Pseudomonadota</taxon>
        <taxon>Gammaproteobacteria</taxon>
        <taxon>Alteromonadales</taxon>
        <taxon>Shewanellaceae</taxon>
        <taxon>Shewanella</taxon>
    </lineage>
</organism>
<gene>
    <name evidence="2" type="ORF">RGE70_09735</name>
</gene>
<keyword evidence="2" id="KW-0378">Hydrolase</keyword>
<dbReference type="EMBL" id="CP136522">
    <property type="protein sequence ID" value="WOT03639.1"/>
    <property type="molecule type" value="Genomic_DNA"/>
</dbReference>
<keyword evidence="3" id="KW-1185">Reference proteome</keyword>
<dbReference type="Gene3D" id="3.60.10.10">
    <property type="entry name" value="Endonuclease/exonuclease/phosphatase"/>
    <property type="match status" value="1"/>
</dbReference>
<dbReference type="RefSeq" id="WP_310471264.1">
    <property type="nucleotide sequence ID" value="NZ_CP136522.1"/>
</dbReference>
<accession>A0ABZ0JV53</accession>
<evidence type="ECO:0000259" key="1">
    <source>
        <dbReference type="Pfam" id="PF03372"/>
    </source>
</evidence>
<dbReference type="GO" id="GO:0004519">
    <property type="term" value="F:endonuclease activity"/>
    <property type="evidence" value="ECO:0007669"/>
    <property type="project" value="UniProtKB-KW"/>
</dbReference>
<proteinExistence type="predicted"/>
<dbReference type="SUPFAM" id="SSF56219">
    <property type="entry name" value="DNase I-like"/>
    <property type="match status" value="1"/>
</dbReference>
<name>A0ABZ0JV53_9GAMM</name>
<dbReference type="Pfam" id="PF03372">
    <property type="entry name" value="Exo_endo_phos"/>
    <property type="match status" value="1"/>
</dbReference>
<keyword evidence="2" id="KW-0540">Nuclease</keyword>
<feature type="domain" description="Endonuclease/exonuclease/phosphatase" evidence="1">
    <location>
        <begin position="66"/>
        <end position="271"/>
    </location>
</feature>
<dbReference type="InterPro" id="IPR036691">
    <property type="entry name" value="Endo/exonu/phosph_ase_sf"/>
</dbReference>
<sequence length="286" mass="32301">MIKILVKLILFLMLVVGASSFYIYHNTDIPSEDTLLSSSVNTDPAEQCINIAEPTPIDRHGNLDIATWNIYKQTKDDWLSVLTTLTDRTELLLLQEVSQSVELTQQLEILKEAWVLSKAFVYEGEPIGVMNISAGYPISSCSYRLAEPLIKYPKSLLISHYLLSDSSQLLVINIHSVNFTLGLKAYRQQLEIVATAMNSHTGPIILAGDLNTWSQERLSYIQELVKQAGLTEAIPKDDSRTTFMGSPLDHIFYRELQLVNTESIVTDSSDHNPVKAYFRLQRKRPQ</sequence>
<dbReference type="InterPro" id="IPR005135">
    <property type="entry name" value="Endo/exonuclease/phosphatase"/>
</dbReference>